<gene>
    <name evidence="3" type="ORF">CVO96_09030</name>
</gene>
<dbReference type="Pfam" id="PF13487">
    <property type="entry name" value="HD_5"/>
    <property type="match status" value="1"/>
</dbReference>
<feature type="domain" description="GGDEF" evidence="1">
    <location>
        <begin position="262"/>
        <end position="388"/>
    </location>
</feature>
<dbReference type="InterPro" id="IPR029787">
    <property type="entry name" value="Nucleotide_cyclase"/>
</dbReference>
<dbReference type="AlphaFoldDB" id="A0A2K3UYA3"/>
<dbReference type="InterPro" id="IPR003018">
    <property type="entry name" value="GAF"/>
</dbReference>
<dbReference type="CDD" id="cd00077">
    <property type="entry name" value="HDc"/>
    <property type="match status" value="1"/>
</dbReference>
<dbReference type="NCBIfam" id="TIGR00254">
    <property type="entry name" value="GGDEF"/>
    <property type="match status" value="1"/>
</dbReference>
<organism evidence="3 4">
    <name type="scientific">Deinococcus koreensis</name>
    <dbReference type="NCBI Taxonomy" id="2054903"/>
    <lineage>
        <taxon>Bacteria</taxon>
        <taxon>Thermotogati</taxon>
        <taxon>Deinococcota</taxon>
        <taxon>Deinococci</taxon>
        <taxon>Deinococcales</taxon>
        <taxon>Deinococcaceae</taxon>
        <taxon>Deinococcus</taxon>
    </lineage>
</organism>
<keyword evidence="4" id="KW-1185">Reference proteome</keyword>
<protein>
    <recommendedName>
        <fullName evidence="5">Diguanylate cyclase</fullName>
    </recommendedName>
</protein>
<dbReference type="InterPro" id="IPR003607">
    <property type="entry name" value="HD/PDEase_dom"/>
</dbReference>
<accession>A0A2K3UYA3</accession>
<dbReference type="InterPro" id="IPR029016">
    <property type="entry name" value="GAF-like_dom_sf"/>
</dbReference>
<dbReference type="SMART" id="SM00471">
    <property type="entry name" value="HDc"/>
    <property type="match status" value="1"/>
</dbReference>
<comment type="caution">
    <text evidence="3">The sequence shown here is derived from an EMBL/GenBank/DDBJ whole genome shotgun (WGS) entry which is preliminary data.</text>
</comment>
<dbReference type="SUPFAM" id="SSF55781">
    <property type="entry name" value="GAF domain-like"/>
    <property type="match status" value="1"/>
</dbReference>
<feature type="domain" description="HD-GYP" evidence="2">
    <location>
        <begin position="555"/>
        <end position="751"/>
    </location>
</feature>
<dbReference type="InterPro" id="IPR043128">
    <property type="entry name" value="Rev_trsase/Diguanyl_cyclase"/>
</dbReference>
<evidence type="ECO:0008006" key="5">
    <source>
        <dbReference type="Google" id="ProtNLM"/>
    </source>
</evidence>
<dbReference type="Gene3D" id="3.30.450.40">
    <property type="match status" value="1"/>
</dbReference>
<evidence type="ECO:0000259" key="1">
    <source>
        <dbReference type="PROSITE" id="PS50887"/>
    </source>
</evidence>
<dbReference type="CDD" id="cd01949">
    <property type="entry name" value="GGDEF"/>
    <property type="match status" value="1"/>
</dbReference>
<evidence type="ECO:0000313" key="4">
    <source>
        <dbReference type="Proteomes" id="UP000236379"/>
    </source>
</evidence>
<dbReference type="InterPro" id="IPR037522">
    <property type="entry name" value="HD_GYP_dom"/>
</dbReference>
<dbReference type="PROSITE" id="PS50887">
    <property type="entry name" value="GGDEF"/>
    <property type="match status" value="1"/>
</dbReference>
<evidence type="ECO:0000313" key="3">
    <source>
        <dbReference type="EMBL" id="PNY81506.1"/>
    </source>
</evidence>
<dbReference type="PROSITE" id="PS51832">
    <property type="entry name" value="HD_GYP"/>
    <property type="match status" value="1"/>
</dbReference>
<dbReference type="PANTHER" id="PTHR45228:SF8">
    <property type="entry name" value="TWO-COMPONENT RESPONSE REGULATOR-RELATED"/>
    <property type="match status" value="1"/>
</dbReference>
<dbReference type="PANTHER" id="PTHR45228">
    <property type="entry name" value="CYCLIC DI-GMP PHOSPHODIESTERASE TM_0186-RELATED"/>
    <property type="match status" value="1"/>
</dbReference>
<dbReference type="Proteomes" id="UP000236379">
    <property type="component" value="Unassembled WGS sequence"/>
</dbReference>
<dbReference type="Pfam" id="PF13185">
    <property type="entry name" value="GAF_2"/>
    <property type="match status" value="1"/>
</dbReference>
<proteinExistence type="predicted"/>
<reference evidence="3 4" key="1">
    <citation type="submission" date="2018-01" db="EMBL/GenBank/DDBJ databases">
        <title>Deinococcus koreensis sp. nov., a radiation-resistant bacterium isolated from river water.</title>
        <authorList>
            <person name="Choi A."/>
        </authorList>
    </citation>
    <scope>NUCLEOTIDE SEQUENCE [LARGE SCALE GENOMIC DNA]</scope>
    <source>
        <strain evidence="3 4">SJW1-2</strain>
    </source>
</reference>
<dbReference type="InterPro" id="IPR052020">
    <property type="entry name" value="Cyclic_di-GMP/3'3'-cGAMP_PDE"/>
</dbReference>
<dbReference type="SUPFAM" id="SSF55073">
    <property type="entry name" value="Nucleotide cyclase"/>
    <property type="match status" value="1"/>
</dbReference>
<dbReference type="SMART" id="SM00065">
    <property type="entry name" value="GAF"/>
    <property type="match status" value="1"/>
</dbReference>
<name>A0A2K3UYA3_9DEIO</name>
<sequence>MQAMTSRPPASLWRRLTGRGWVIAALLGLTLLSTGLSAAVISAASHFRDTLLLLADTTAATNAHSALEWQALQSDTLQDDHWDQVAQSRERLQNLRAQLQAAARREATPPTTWLHDLLAPPYAQEPSLGNAAQELGGYLQATAEELAVLRSGDRAGALKIDSARVDPAAERLNSLIGELREDREREARRTTNLAAGLILLTLLSSLATVSLLDRRLRRSLRQTQRLELERQVERERENRDSLTGLWNRRGLQGLFTRWTAETGLCVLVLDLNSLKVINDSGGHAAGDNRLRSVALALLEVSAPYRLAARWGGDEFVLLLPGLSEQQAHQVAERASDLLELPGDLMPPFAYGVARVSGVTSLERVLAQADANMYEHKEVQRQELARQGATARVGISIEEFTLRLERMETPQQVLGEGLPLAAQVLGFEGTVYLERQDDGFVVQQLGGHLSGEARAQLQGVVYREGEGVTGQAIAHSATRWSNDYPGEAYALESWVEAGLKTVVIVPVRYGAQVMGLIGLLQYSSWRVVTPQVRRLMETVASRLGHAFERLEAVENVRSALQGGLLALGVALEERDLETAGHTERVVNLSEELGLRLGMSEPKLDALRQGASLHDIGKLVIPDAILLKPGPLDASEWEIMRNHATRGYDIAYRLSGLTPSTLSIIRSHHERWDGSGYPDGLAGEAIPLEARIFAVCDVYDALTHTRPYKRAWSHEDAVAEIRKQSGTHFDPQVVEIFTGLVEAQRQDTGTLLVTRPLSCSAD</sequence>
<evidence type="ECO:0000259" key="2">
    <source>
        <dbReference type="PROSITE" id="PS51832"/>
    </source>
</evidence>
<dbReference type="Gene3D" id="1.10.3210.10">
    <property type="entry name" value="Hypothetical protein af1432"/>
    <property type="match status" value="1"/>
</dbReference>
<dbReference type="EMBL" id="PPPD01000001">
    <property type="protein sequence ID" value="PNY81506.1"/>
    <property type="molecule type" value="Genomic_DNA"/>
</dbReference>
<dbReference type="Pfam" id="PF00990">
    <property type="entry name" value="GGDEF"/>
    <property type="match status" value="1"/>
</dbReference>
<dbReference type="InterPro" id="IPR000160">
    <property type="entry name" value="GGDEF_dom"/>
</dbReference>
<dbReference type="SUPFAM" id="SSF109604">
    <property type="entry name" value="HD-domain/PDEase-like"/>
    <property type="match status" value="1"/>
</dbReference>
<dbReference type="SMART" id="SM00267">
    <property type="entry name" value="GGDEF"/>
    <property type="match status" value="1"/>
</dbReference>
<dbReference type="Gene3D" id="3.30.70.270">
    <property type="match status" value="1"/>
</dbReference>